<organism evidence="5 6">
    <name type="scientific">Malaciobacter marinus</name>
    <dbReference type="NCBI Taxonomy" id="505249"/>
    <lineage>
        <taxon>Bacteria</taxon>
        <taxon>Pseudomonadati</taxon>
        <taxon>Campylobacterota</taxon>
        <taxon>Epsilonproteobacteria</taxon>
        <taxon>Campylobacterales</taxon>
        <taxon>Arcobacteraceae</taxon>
        <taxon>Malaciobacter</taxon>
    </lineage>
</organism>
<keyword evidence="3" id="KW-0238">DNA-binding</keyword>
<reference evidence="5 6" key="1">
    <citation type="submission" date="2018-02" db="EMBL/GenBank/DDBJ databases">
        <title>Subsurface microbial communities from deep shales in Ohio and West Virginia, USA.</title>
        <authorList>
            <person name="Wrighton K."/>
        </authorList>
    </citation>
    <scope>NUCLEOTIDE SEQUENCE [LARGE SCALE GENOMIC DNA]</scope>
    <source>
        <strain evidence="5 6">MARC-MIP3H16</strain>
    </source>
</reference>
<accession>A0AB36ZUM1</accession>
<dbReference type="EMBL" id="PTIW01000020">
    <property type="protein sequence ID" value="PPK60506.1"/>
    <property type="molecule type" value="Genomic_DNA"/>
</dbReference>
<evidence type="ECO:0000256" key="3">
    <source>
        <dbReference type="ARBA" id="ARBA00023125"/>
    </source>
</evidence>
<dbReference type="AlphaFoldDB" id="A0AB36ZUM1"/>
<evidence type="ECO:0000313" key="5">
    <source>
        <dbReference type="EMBL" id="PPK60506.1"/>
    </source>
</evidence>
<evidence type="ECO:0000313" key="6">
    <source>
        <dbReference type="Proteomes" id="UP000239861"/>
    </source>
</evidence>
<dbReference type="Pfam" id="PF01420">
    <property type="entry name" value="Methylase_S"/>
    <property type="match status" value="2"/>
</dbReference>
<dbReference type="CDD" id="cd17283">
    <property type="entry name" value="RMtype1_S_Hpy180ORF7835P_TRD2-CR2_like"/>
    <property type="match status" value="1"/>
</dbReference>
<dbReference type="InterPro" id="IPR000055">
    <property type="entry name" value="Restrct_endonuc_typeI_TRD"/>
</dbReference>
<comment type="similarity">
    <text evidence="1">Belongs to the type-I restriction system S methylase family.</text>
</comment>
<feature type="domain" description="Type I restriction modification DNA specificity" evidence="4">
    <location>
        <begin position="8"/>
        <end position="177"/>
    </location>
</feature>
<dbReference type="Gene3D" id="3.90.220.20">
    <property type="entry name" value="DNA methylase specificity domains"/>
    <property type="match status" value="2"/>
</dbReference>
<evidence type="ECO:0000256" key="2">
    <source>
        <dbReference type="ARBA" id="ARBA00022747"/>
    </source>
</evidence>
<feature type="domain" description="Type I restriction modification DNA specificity" evidence="4">
    <location>
        <begin position="247"/>
        <end position="378"/>
    </location>
</feature>
<dbReference type="REBASE" id="266417">
    <property type="entry name" value="S.AmaH16ORF1207P"/>
</dbReference>
<dbReference type="CDD" id="cd17246">
    <property type="entry name" value="RMtype1_S_SonII-TRD2-CR2_like"/>
    <property type="match status" value="1"/>
</dbReference>
<protein>
    <submittedName>
        <fullName evidence="5">Type I restriction enzyme S subunit</fullName>
    </submittedName>
</protein>
<dbReference type="PANTHER" id="PTHR43140:SF1">
    <property type="entry name" value="TYPE I RESTRICTION ENZYME ECOKI SPECIFICITY SUBUNIT"/>
    <property type="match status" value="1"/>
</dbReference>
<dbReference type="SUPFAM" id="SSF116734">
    <property type="entry name" value="DNA methylase specificity domain"/>
    <property type="match status" value="2"/>
</dbReference>
<name>A0AB36ZUM1_9BACT</name>
<comment type="caution">
    <text evidence="5">The sequence shown here is derived from an EMBL/GenBank/DDBJ whole genome shotgun (WGS) entry which is preliminary data.</text>
</comment>
<gene>
    <name evidence="5" type="ORF">B0F89_1209</name>
</gene>
<dbReference type="Proteomes" id="UP000239861">
    <property type="component" value="Unassembled WGS sequence"/>
</dbReference>
<proteinExistence type="inferred from homology"/>
<dbReference type="GO" id="GO:0003677">
    <property type="term" value="F:DNA binding"/>
    <property type="evidence" value="ECO:0007669"/>
    <property type="project" value="UniProtKB-KW"/>
</dbReference>
<dbReference type="PANTHER" id="PTHR43140">
    <property type="entry name" value="TYPE-1 RESTRICTION ENZYME ECOKI SPECIFICITY PROTEIN"/>
    <property type="match status" value="1"/>
</dbReference>
<dbReference type="InterPro" id="IPR051212">
    <property type="entry name" value="Type-I_RE_S_subunit"/>
</dbReference>
<dbReference type="RefSeq" id="WP_165786228.1">
    <property type="nucleotide sequence ID" value="NZ_PTIW01000020.1"/>
</dbReference>
<dbReference type="InterPro" id="IPR044946">
    <property type="entry name" value="Restrct_endonuc_typeI_TRD_sf"/>
</dbReference>
<sequence>MSELYDLPNGWEWKTLSDVFSIERGGSPRPIKDYITEDEDGINWIKIGDTVKGGRYITSTAQKIKPSGLKKSRLVIEGDFIMSNSMSFGRPYIVKTKGAIHDGWLLMREKLEDMDKDYFYYLLSSNYMYQQFTSKASGTTVKNLNINLVKSTNIPMPPLDEQQRIVSKLDNLFEKIDKAIELHQKNIYEANVFMESVLNDMFGELEEKYSKIKFDEVCNKITDGSHNPPKGIETSEFLMLSSKNIFNNSINFDNPRYLKEEDFIKENKRTDINKGDVLLTIVGTIGRTAVVNLERKFVLQRSVAVLKPKKNLLDSYFLMYSLQKNLDILMSGAKGAAQKGIYLKSIKNLEIVNLPLNIQQEVVKYLNEVSKKIEKVKSIQKEKMENLKALKASILDKAFKGKL</sequence>
<evidence type="ECO:0000256" key="1">
    <source>
        <dbReference type="ARBA" id="ARBA00010923"/>
    </source>
</evidence>
<keyword evidence="2" id="KW-0680">Restriction system</keyword>
<evidence type="ECO:0000259" key="4">
    <source>
        <dbReference type="Pfam" id="PF01420"/>
    </source>
</evidence>
<dbReference type="GO" id="GO:0009307">
    <property type="term" value="P:DNA restriction-modification system"/>
    <property type="evidence" value="ECO:0007669"/>
    <property type="project" value="UniProtKB-KW"/>
</dbReference>